<keyword evidence="3" id="KW-1185">Reference proteome</keyword>
<evidence type="ECO:0000313" key="3">
    <source>
        <dbReference type="Proteomes" id="UP000286287"/>
    </source>
</evidence>
<organism evidence="2 3">
    <name type="scientific">Deinococcus cavernae</name>
    <dbReference type="NCBI Taxonomy" id="2320857"/>
    <lineage>
        <taxon>Bacteria</taxon>
        <taxon>Thermotogati</taxon>
        <taxon>Deinococcota</taxon>
        <taxon>Deinococci</taxon>
        <taxon>Deinococcales</taxon>
        <taxon>Deinococcaceae</taxon>
        <taxon>Deinococcus</taxon>
    </lineage>
</organism>
<feature type="transmembrane region" description="Helical" evidence="1">
    <location>
        <begin position="140"/>
        <end position="159"/>
    </location>
</feature>
<feature type="transmembrane region" description="Helical" evidence="1">
    <location>
        <begin position="231"/>
        <end position="253"/>
    </location>
</feature>
<feature type="transmembrane region" description="Helical" evidence="1">
    <location>
        <begin position="55"/>
        <end position="79"/>
    </location>
</feature>
<evidence type="ECO:0000256" key="1">
    <source>
        <dbReference type="SAM" id="Phobius"/>
    </source>
</evidence>
<comment type="caution">
    <text evidence="2">The sequence shown here is derived from an EMBL/GenBank/DDBJ whole genome shotgun (WGS) entry which is preliminary data.</text>
</comment>
<dbReference type="RefSeq" id="WP_119766174.1">
    <property type="nucleotide sequence ID" value="NZ_QYUJ01000014.1"/>
</dbReference>
<protein>
    <submittedName>
        <fullName evidence="2">ABC transporter permease</fullName>
    </submittedName>
</protein>
<dbReference type="OrthoDB" id="74105at2"/>
<dbReference type="Proteomes" id="UP000286287">
    <property type="component" value="Unassembled WGS sequence"/>
</dbReference>
<keyword evidence="1" id="KW-0812">Transmembrane</keyword>
<feature type="transmembrane region" description="Helical" evidence="1">
    <location>
        <begin position="12"/>
        <end position="35"/>
    </location>
</feature>
<name>A0A418VBR2_9DEIO</name>
<dbReference type="AlphaFoldDB" id="A0A418VBR2"/>
<keyword evidence="1" id="KW-1133">Transmembrane helix</keyword>
<feature type="transmembrane region" description="Helical" evidence="1">
    <location>
        <begin position="100"/>
        <end position="128"/>
    </location>
</feature>
<sequence>MLTLIALEFRKLLLSRSVQLALLVSFLLPLLWAVAPRLNMLLGDMALVSGWQMPAVSIGVAVQFMIPLFIAVVVAELIGTEVSQGTLAPLLLRPISRVNLIVAKLVTALAFPFLLIGVTVLGSLLAGLPRGLGSFVGGTGLGPGLFVGVGSLSSVGALVEVLRGSFLAAFMLMPVAALALLCGILLLNTASAALATLATLNIMRLLVVFPEGLQQVLLTSHLALYAEQGNILPSMLLLLIYTIGFGLMAVFAFDRRDV</sequence>
<dbReference type="EMBL" id="QYUJ01000014">
    <property type="protein sequence ID" value="RJF73442.1"/>
    <property type="molecule type" value="Genomic_DNA"/>
</dbReference>
<dbReference type="PANTHER" id="PTHR37305:SF1">
    <property type="entry name" value="MEMBRANE PROTEIN"/>
    <property type="match status" value="1"/>
</dbReference>
<dbReference type="PANTHER" id="PTHR37305">
    <property type="entry name" value="INTEGRAL MEMBRANE PROTEIN-RELATED"/>
    <property type="match status" value="1"/>
</dbReference>
<gene>
    <name evidence="2" type="ORF">D3875_19740</name>
</gene>
<reference evidence="2 3" key="1">
    <citation type="submission" date="2018-09" db="EMBL/GenBank/DDBJ databases">
        <authorList>
            <person name="Zhu H."/>
        </authorList>
    </citation>
    <scope>NUCLEOTIDE SEQUENCE [LARGE SCALE GENOMIC DNA]</scope>
    <source>
        <strain evidence="2 3">K2S05-167</strain>
    </source>
</reference>
<feature type="transmembrane region" description="Helical" evidence="1">
    <location>
        <begin position="166"/>
        <end position="186"/>
    </location>
</feature>
<keyword evidence="1" id="KW-0472">Membrane</keyword>
<proteinExistence type="predicted"/>
<evidence type="ECO:0000313" key="2">
    <source>
        <dbReference type="EMBL" id="RJF73442.1"/>
    </source>
</evidence>
<accession>A0A418VBR2</accession>
<dbReference type="Pfam" id="PF12730">
    <property type="entry name" value="ABC2_membrane_4"/>
    <property type="match status" value="1"/>
</dbReference>